<keyword evidence="1" id="KW-0812">Transmembrane</keyword>
<dbReference type="PANTHER" id="PTHR46082">
    <property type="entry name" value="ATP/GTP-BINDING PROTEIN-RELATED"/>
    <property type="match status" value="1"/>
</dbReference>
<keyword evidence="1" id="KW-0472">Membrane</keyword>
<dbReference type="Proteomes" id="UP000290540">
    <property type="component" value="Unassembled WGS sequence"/>
</dbReference>
<dbReference type="PANTHER" id="PTHR46082:SF11">
    <property type="entry name" value="AAA+ ATPASE DOMAIN-CONTAINING PROTEIN-RELATED"/>
    <property type="match status" value="1"/>
</dbReference>
<organism evidence="2 3">
    <name type="scientific">Fusarium oxysporum f. sp. narcissi</name>
    <dbReference type="NCBI Taxonomy" id="451672"/>
    <lineage>
        <taxon>Eukaryota</taxon>
        <taxon>Fungi</taxon>
        <taxon>Dikarya</taxon>
        <taxon>Ascomycota</taxon>
        <taxon>Pezizomycotina</taxon>
        <taxon>Sordariomycetes</taxon>
        <taxon>Hypocreomycetidae</taxon>
        <taxon>Hypocreales</taxon>
        <taxon>Nectriaceae</taxon>
        <taxon>Fusarium</taxon>
        <taxon>Fusarium oxysporum species complex</taxon>
    </lineage>
</organism>
<dbReference type="InterPro" id="IPR053137">
    <property type="entry name" value="NLR-like"/>
</dbReference>
<accession>A0A4Q2VPQ9</accession>
<proteinExistence type="predicted"/>
<reference evidence="2 3" key="1">
    <citation type="submission" date="2016-12" db="EMBL/GenBank/DDBJ databases">
        <title>Draft genome sequence of Fusarium oxysporum causing rot on Narcissus.</title>
        <authorList>
            <person name="Armitage A.D."/>
            <person name="Taylor A."/>
            <person name="Clarkson J.P."/>
            <person name="Harrison R.J."/>
            <person name="Jackson A.C."/>
        </authorList>
    </citation>
    <scope>NUCLEOTIDE SEQUENCE [LARGE SCALE GENOMIC DNA]</scope>
    <source>
        <strain evidence="2 3">N139</strain>
    </source>
</reference>
<dbReference type="EMBL" id="MQTW01000061">
    <property type="protein sequence ID" value="RYC88560.1"/>
    <property type="molecule type" value="Genomic_DNA"/>
</dbReference>
<sequence>MVSDPNTIFKGISFSNPSARFWAKGQHYAPSSDALIQTLIGSIFLMLFTRLADLPHCAEHCGSDPSTLVLRPERTDAENGIVIHYGLIASGNTLCRDANLRGKFAQKGVLCFEMEAAGLINYFHCVVIRGVCYYSDSHKNKDWQRYAAMTAAAYTKDLLKHVAPSQVTTKRETRACRTKWLTGHYSGLLMATVFVFMLFLLVEASNVV</sequence>
<dbReference type="InterPro" id="IPR035994">
    <property type="entry name" value="Nucleoside_phosphorylase_sf"/>
</dbReference>
<protein>
    <recommendedName>
        <fullName evidence="4">Nucleoside phosphorylase domain-containing protein</fullName>
    </recommendedName>
</protein>
<evidence type="ECO:0000313" key="3">
    <source>
        <dbReference type="Proteomes" id="UP000290540"/>
    </source>
</evidence>
<dbReference type="Gene3D" id="3.40.50.1580">
    <property type="entry name" value="Nucleoside phosphorylase domain"/>
    <property type="match status" value="1"/>
</dbReference>
<feature type="transmembrane region" description="Helical" evidence="1">
    <location>
        <begin position="180"/>
        <end position="202"/>
    </location>
</feature>
<dbReference type="GO" id="GO:0009116">
    <property type="term" value="P:nucleoside metabolic process"/>
    <property type="evidence" value="ECO:0007669"/>
    <property type="project" value="InterPro"/>
</dbReference>
<evidence type="ECO:0000256" key="1">
    <source>
        <dbReference type="SAM" id="Phobius"/>
    </source>
</evidence>
<keyword evidence="1" id="KW-1133">Transmembrane helix</keyword>
<evidence type="ECO:0008006" key="4">
    <source>
        <dbReference type="Google" id="ProtNLM"/>
    </source>
</evidence>
<evidence type="ECO:0000313" key="2">
    <source>
        <dbReference type="EMBL" id="RYC88560.1"/>
    </source>
</evidence>
<dbReference type="SUPFAM" id="SSF53167">
    <property type="entry name" value="Purine and uridine phosphorylases"/>
    <property type="match status" value="1"/>
</dbReference>
<dbReference type="GO" id="GO:0003824">
    <property type="term" value="F:catalytic activity"/>
    <property type="evidence" value="ECO:0007669"/>
    <property type="project" value="InterPro"/>
</dbReference>
<comment type="caution">
    <text evidence="2">The sequence shown here is derived from an EMBL/GenBank/DDBJ whole genome shotgun (WGS) entry which is preliminary data.</text>
</comment>
<gene>
    <name evidence="2" type="ORF">BFJ63_vAg8622</name>
</gene>
<dbReference type="AlphaFoldDB" id="A0A4Q2VPQ9"/>
<name>A0A4Q2VPQ9_FUSOX</name>